<name>A0ABN3C4J6_9ACTN</name>
<evidence type="ECO:0000259" key="3">
    <source>
        <dbReference type="Pfam" id="PF13581"/>
    </source>
</evidence>
<dbReference type="EMBL" id="BAAAOQ010000028">
    <property type="protein sequence ID" value="GAA2203603.1"/>
    <property type="molecule type" value="Genomic_DNA"/>
</dbReference>
<evidence type="ECO:0000256" key="2">
    <source>
        <dbReference type="SAM" id="MobiDB-lite"/>
    </source>
</evidence>
<dbReference type="InterPro" id="IPR050267">
    <property type="entry name" value="Anti-sigma-factor_SerPK"/>
</dbReference>
<dbReference type="PANTHER" id="PTHR35526">
    <property type="entry name" value="ANTI-SIGMA-F FACTOR RSBW-RELATED"/>
    <property type="match status" value="1"/>
</dbReference>
<proteinExistence type="predicted"/>
<keyword evidence="1" id="KW-0808">Transferase</keyword>
<dbReference type="Proteomes" id="UP001501391">
    <property type="component" value="Unassembled WGS sequence"/>
</dbReference>
<dbReference type="CDD" id="cd16936">
    <property type="entry name" value="HATPase_RsbW-like"/>
    <property type="match status" value="1"/>
</dbReference>
<feature type="domain" description="Histidine kinase/HSP90-like ATPase" evidence="3">
    <location>
        <begin position="20"/>
        <end position="122"/>
    </location>
</feature>
<protein>
    <submittedName>
        <fullName evidence="4">ATP-binding protein</fullName>
    </submittedName>
</protein>
<reference evidence="4 5" key="1">
    <citation type="journal article" date="2019" name="Int. J. Syst. Evol. Microbiol.">
        <title>The Global Catalogue of Microorganisms (GCM) 10K type strain sequencing project: providing services to taxonomists for standard genome sequencing and annotation.</title>
        <authorList>
            <consortium name="The Broad Institute Genomics Platform"/>
            <consortium name="The Broad Institute Genome Sequencing Center for Infectious Disease"/>
            <person name="Wu L."/>
            <person name="Ma J."/>
        </authorList>
    </citation>
    <scope>NUCLEOTIDE SEQUENCE [LARGE SCALE GENOMIC DNA]</scope>
    <source>
        <strain evidence="4 5">JCM 14924</strain>
    </source>
</reference>
<dbReference type="SUPFAM" id="SSF55874">
    <property type="entry name" value="ATPase domain of HSP90 chaperone/DNA topoisomerase II/histidine kinase"/>
    <property type="match status" value="1"/>
</dbReference>
<gene>
    <name evidence="4" type="ORF">GCM10009787_67320</name>
</gene>
<keyword evidence="5" id="KW-1185">Reference proteome</keyword>
<dbReference type="GO" id="GO:0005524">
    <property type="term" value="F:ATP binding"/>
    <property type="evidence" value="ECO:0007669"/>
    <property type="project" value="UniProtKB-KW"/>
</dbReference>
<dbReference type="PANTHER" id="PTHR35526:SF3">
    <property type="entry name" value="ANTI-SIGMA-F FACTOR RSBW"/>
    <property type="match status" value="1"/>
</dbReference>
<organism evidence="4 5">
    <name type="scientific">Streptomyces bangladeshensis</name>
    <dbReference type="NCBI Taxonomy" id="295352"/>
    <lineage>
        <taxon>Bacteria</taxon>
        <taxon>Bacillati</taxon>
        <taxon>Actinomycetota</taxon>
        <taxon>Actinomycetes</taxon>
        <taxon>Kitasatosporales</taxon>
        <taxon>Streptomycetaceae</taxon>
        <taxon>Streptomyces</taxon>
    </lineage>
</organism>
<accession>A0ABN3C4J6</accession>
<dbReference type="Pfam" id="PF13581">
    <property type="entry name" value="HATPase_c_2"/>
    <property type="match status" value="1"/>
</dbReference>
<dbReference type="InterPro" id="IPR003594">
    <property type="entry name" value="HATPase_dom"/>
</dbReference>
<evidence type="ECO:0000256" key="1">
    <source>
        <dbReference type="ARBA" id="ARBA00022527"/>
    </source>
</evidence>
<keyword evidence="1" id="KW-0723">Serine/threonine-protein kinase</keyword>
<dbReference type="InterPro" id="IPR036890">
    <property type="entry name" value="HATPase_C_sf"/>
</dbReference>
<comment type="caution">
    <text evidence="4">The sequence shown here is derived from an EMBL/GenBank/DDBJ whole genome shotgun (WGS) entry which is preliminary data.</text>
</comment>
<dbReference type="RefSeq" id="WP_346164119.1">
    <property type="nucleotide sequence ID" value="NZ_BAAAOQ010000028.1"/>
</dbReference>
<evidence type="ECO:0000313" key="5">
    <source>
        <dbReference type="Proteomes" id="UP001501391"/>
    </source>
</evidence>
<keyword evidence="4" id="KW-0067">ATP-binding</keyword>
<evidence type="ECO:0000313" key="4">
    <source>
        <dbReference type="EMBL" id="GAA2203603.1"/>
    </source>
</evidence>
<keyword evidence="1" id="KW-0418">Kinase</keyword>
<feature type="compositionally biased region" description="Gly residues" evidence="2">
    <location>
        <begin position="144"/>
        <end position="153"/>
    </location>
</feature>
<dbReference type="Gene3D" id="3.30.565.10">
    <property type="entry name" value="Histidine kinase-like ATPase, C-terminal domain"/>
    <property type="match status" value="1"/>
</dbReference>
<sequence length="159" mass="16966">MAAPENQLGSPISNFSVRLSPTPRGARLARLLTEQQLRTWGLPWEEATQIVAELAANAATHGRVPGRDFQLLLYVVGETLRIEVTDTRGDRLPRLTCPAEDGESGRGLVLVAALADRWGVAEGRHPRKTVWAEVTVPAPEPGGPCSGATGGLSQGRKQG</sequence>
<keyword evidence="4" id="KW-0547">Nucleotide-binding</keyword>
<feature type="region of interest" description="Disordered" evidence="2">
    <location>
        <begin position="135"/>
        <end position="159"/>
    </location>
</feature>